<name>A0A9P6LE30_9AGAM</name>
<evidence type="ECO:0000313" key="4">
    <source>
        <dbReference type="EMBL" id="KAF9793486.1"/>
    </source>
</evidence>
<dbReference type="PANTHER" id="PTHR44145">
    <property type="entry name" value="DNAJ HOMOLOG SUBFAMILY A MEMBER 3, MITOCHONDRIAL"/>
    <property type="match status" value="1"/>
</dbReference>
<dbReference type="Pfam" id="PF00226">
    <property type="entry name" value="DnaJ"/>
    <property type="match status" value="1"/>
</dbReference>
<comment type="caution">
    <text evidence="4">The sequence shown here is derived from an EMBL/GenBank/DDBJ whole genome shotgun (WGS) entry which is preliminary data.</text>
</comment>
<dbReference type="InterPro" id="IPR036869">
    <property type="entry name" value="J_dom_sf"/>
</dbReference>
<sequence>MRPSRPRLASHYETLTVPQNATKAQIKSSFYRLSKKYHPDVNGDPGAQVKFRAISEAYSILGHDRERRAYDRTLVDAPVSKPGYNYTTFYETRRQRGPKATYAWEPRRSSPSSSNPQSSSSSQHSHSRTQPHPHPYHYQRPEPSPFFHPGQKHTRGSGRRGPTAEQDGAAGVSSFWRAVQVSGLIAVVIALGGTFGK</sequence>
<dbReference type="InterPro" id="IPR051938">
    <property type="entry name" value="Apopto_cytoskel_mod"/>
</dbReference>
<feature type="compositionally biased region" description="Low complexity" evidence="2">
    <location>
        <begin position="109"/>
        <end position="124"/>
    </location>
</feature>
<evidence type="ECO:0000256" key="2">
    <source>
        <dbReference type="SAM" id="MobiDB-lite"/>
    </source>
</evidence>
<dbReference type="SMART" id="SM00271">
    <property type="entry name" value="DnaJ"/>
    <property type="match status" value="1"/>
</dbReference>
<dbReference type="Gene3D" id="1.10.287.110">
    <property type="entry name" value="DnaJ domain"/>
    <property type="match status" value="1"/>
</dbReference>
<evidence type="ECO:0000259" key="3">
    <source>
        <dbReference type="PROSITE" id="PS50076"/>
    </source>
</evidence>
<feature type="compositionally biased region" description="Basic residues" evidence="2">
    <location>
        <begin position="125"/>
        <end position="137"/>
    </location>
</feature>
<dbReference type="PROSITE" id="PS50076">
    <property type="entry name" value="DNAJ_2"/>
    <property type="match status" value="1"/>
</dbReference>
<reference evidence="4" key="1">
    <citation type="journal article" date="2020" name="Nat. Commun.">
        <title>Large-scale genome sequencing of mycorrhizal fungi provides insights into the early evolution of symbiotic traits.</title>
        <authorList>
            <person name="Miyauchi S."/>
            <person name="Kiss E."/>
            <person name="Kuo A."/>
            <person name="Drula E."/>
            <person name="Kohler A."/>
            <person name="Sanchez-Garcia M."/>
            <person name="Morin E."/>
            <person name="Andreopoulos B."/>
            <person name="Barry K.W."/>
            <person name="Bonito G."/>
            <person name="Buee M."/>
            <person name="Carver A."/>
            <person name="Chen C."/>
            <person name="Cichocki N."/>
            <person name="Clum A."/>
            <person name="Culley D."/>
            <person name="Crous P.W."/>
            <person name="Fauchery L."/>
            <person name="Girlanda M."/>
            <person name="Hayes R.D."/>
            <person name="Keri Z."/>
            <person name="LaButti K."/>
            <person name="Lipzen A."/>
            <person name="Lombard V."/>
            <person name="Magnuson J."/>
            <person name="Maillard F."/>
            <person name="Murat C."/>
            <person name="Nolan M."/>
            <person name="Ohm R.A."/>
            <person name="Pangilinan J."/>
            <person name="Pereira M.F."/>
            <person name="Perotto S."/>
            <person name="Peter M."/>
            <person name="Pfister S."/>
            <person name="Riley R."/>
            <person name="Sitrit Y."/>
            <person name="Stielow J.B."/>
            <person name="Szollosi G."/>
            <person name="Zifcakova L."/>
            <person name="Stursova M."/>
            <person name="Spatafora J.W."/>
            <person name="Tedersoo L."/>
            <person name="Vaario L.M."/>
            <person name="Yamada A."/>
            <person name="Yan M."/>
            <person name="Wang P."/>
            <person name="Xu J."/>
            <person name="Bruns T."/>
            <person name="Baldrian P."/>
            <person name="Vilgalys R."/>
            <person name="Dunand C."/>
            <person name="Henrissat B."/>
            <person name="Grigoriev I.V."/>
            <person name="Hibbett D."/>
            <person name="Nagy L.G."/>
            <person name="Martin F.M."/>
        </authorList>
    </citation>
    <scope>NUCLEOTIDE SEQUENCE</scope>
    <source>
        <strain evidence="4">UH-Tt-Lm1</strain>
    </source>
</reference>
<feature type="region of interest" description="Disordered" evidence="2">
    <location>
        <begin position="88"/>
        <end position="168"/>
    </location>
</feature>
<dbReference type="PRINTS" id="PR00625">
    <property type="entry name" value="JDOMAIN"/>
</dbReference>
<dbReference type="AlphaFoldDB" id="A0A9P6LE30"/>
<dbReference type="SUPFAM" id="SSF46565">
    <property type="entry name" value="Chaperone J-domain"/>
    <property type="match status" value="1"/>
</dbReference>
<keyword evidence="5" id="KW-1185">Reference proteome</keyword>
<reference evidence="4" key="2">
    <citation type="submission" date="2020-11" db="EMBL/GenBank/DDBJ databases">
        <authorList>
            <consortium name="DOE Joint Genome Institute"/>
            <person name="Kuo A."/>
            <person name="Miyauchi S."/>
            <person name="Kiss E."/>
            <person name="Drula E."/>
            <person name="Kohler A."/>
            <person name="Sanchez-Garcia M."/>
            <person name="Andreopoulos B."/>
            <person name="Barry K.W."/>
            <person name="Bonito G."/>
            <person name="Buee M."/>
            <person name="Carver A."/>
            <person name="Chen C."/>
            <person name="Cichocki N."/>
            <person name="Clum A."/>
            <person name="Culley D."/>
            <person name="Crous P.W."/>
            <person name="Fauchery L."/>
            <person name="Girlanda M."/>
            <person name="Hayes R."/>
            <person name="Keri Z."/>
            <person name="Labutti K."/>
            <person name="Lipzen A."/>
            <person name="Lombard V."/>
            <person name="Magnuson J."/>
            <person name="Maillard F."/>
            <person name="Morin E."/>
            <person name="Murat C."/>
            <person name="Nolan M."/>
            <person name="Ohm R."/>
            <person name="Pangilinan J."/>
            <person name="Pereira M."/>
            <person name="Perotto S."/>
            <person name="Peter M."/>
            <person name="Riley R."/>
            <person name="Sitrit Y."/>
            <person name="Stielow B."/>
            <person name="Szollosi G."/>
            <person name="Zifcakova L."/>
            <person name="Stursova M."/>
            <person name="Spatafora J.W."/>
            <person name="Tedersoo L."/>
            <person name="Vaario L.-M."/>
            <person name="Yamada A."/>
            <person name="Yan M."/>
            <person name="Wang P."/>
            <person name="Xu J."/>
            <person name="Bruns T."/>
            <person name="Baldrian P."/>
            <person name="Vilgalys R."/>
            <person name="Henrissat B."/>
            <person name="Grigoriev I.V."/>
            <person name="Hibbett D."/>
            <person name="Nagy L.G."/>
            <person name="Martin F.M."/>
        </authorList>
    </citation>
    <scope>NUCLEOTIDE SEQUENCE</scope>
    <source>
        <strain evidence="4">UH-Tt-Lm1</strain>
    </source>
</reference>
<proteinExistence type="predicted"/>
<dbReference type="CDD" id="cd06257">
    <property type="entry name" value="DnaJ"/>
    <property type="match status" value="1"/>
</dbReference>
<feature type="domain" description="J" evidence="3">
    <location>
        <begin position="10"/>
        <end position="74"/>
    </location>
</feature>
<dbReference type="Proteomes" id="UP000736335">
    <property type="component" value="Unassembled WGS sequence"/>
</dbReference>
<keyword evidence="1" id="KW-0143">Chaperone</keyword>
<dbReference type="InterPro" id="IPR001623">
    <property type="entry name" value="DnaJ_domain"/>
</dbReference>
<evidence type="ECO:0000256" key="1">
    <source>
        <dbReference type="ARBA" id="ARBA00023186"/>
    </source>
</evidence>
<protein>
    <submittedName>
        <fullName evidence="4">DnaJ-domain-containing protein</fullName>
    </submittedName>
</protein>
<dbReference type="EMBL" id="WIUZ02000001">
    <property type="protein sequence ID" value="KAF9793486.1"/>
    <property type="molecule type" value="Genomic_DNA"/>
</dbReference>
<dbReference type="OrthoDB" id="445556at2759"/>
<gene>
    <name evidence="4" type="ORF">BJ322DRAFT_131608</name>
</gene>
<accession>A0A9P6LE30</accession>
<organism evidence="4 5">
    <name type="scientific">Thelephora terrestris</name>
    <dbReference type="NCBI Taxonomy" id="56493"/>
    <lineage>
        <taxon>Eukaryota</taxon>
        <taxon>Fungi</taxon>
        <taxon>Dikarya</taxon>
        <taxon>Basidiomycota</taxon>
        <taxon>Agaricomycotina</taxon>
        <taxon>Agaricomycetes</taxon>
        <taxon>Thelephorales</taxon>
        <taxon>Thelephoraceae</taxon>
        <taxon>Thelephora</taxon>
    </lineage>
</organism>
<evidence type="ECO:0000313" key="5">
    <source>
        <dbReference type="Proteomes" id="UP000736335"/>
    </source>
</evidence>
<dbReference type="PANTHER" id="PTHR44145:SF3">
    <property type="entry name" value="DNAJ HOMOLOG SUBFAMILY A MEMBER 3, MITOCHONDRIAL"/>
    <property type="match status" value="1"/>
</dbReference>